<dbReference type="PANTHER" id="PTHR11048">
    <property type="entry name" value="PRENYLTRANSFERASES"/>
    <property type="match status" value="1"/>
</dbReference>
<keyword evidence="11" id="KW-1185">Reference proteome</keyword>
<dbReference type="GO" id="GO:0006744">
    <property type="term" value="P:ubiquinone biosynthetic process"/>
    <property type="evidence" value="ECO:0007669"/>
    <property type="project" value="TreeGrafter"/>
</dbReference>
<protein>
    <submittedName>
        <fullName evidence="10">4-hydroxybenzoate polyprenyl transferase</fullName>
    </submittedName>
</protein>
<feature type="transmembrane region" description="Helical" evidence="9">
    <location>
        <begin position="58"/>
        <end position="76"/>
    </location>
</feature>
<dbReference type="PROSITE" id="PS00943">
    <property type="entry name" value="UBIA"/>
    <property type="match status" value="1"/>
</dbReference>
<dbReference type="InterPro" id="IPR039653">
    <property type="entry name" value="Prenyltransferase"/>
</dbReference>
<keyword evidence="7 9" id="KW-1133">Transmembrane helix</keyword>
<dbReference type="EMBL" id="CCYA01000264">
    <property type="protein sequence ID" value="CEH15566.1"/>
    <property type="molecule type" value="Genomic_DNA"/>
</dbReference>
<evidence type="ECO:0000313" key="11">
    <source>
        <dbReference type="Proteomes" id="UP000054845"/>
    </source>
</evidence>
<evidence type="ECO:0000313" key="10">
    <source>
        <dbReference type="EMBL" id="CEH15566.1"/>
    </source>
</evidence>
<dbReference type="OrthoDB" id="18170at2759"/>
<dbReference type="Gene3D" id="1.10.357.140">
    <property type="entry name" value="UbiA prenyltransferase"/>
    <property type="match status" value="1"/>
</dbReference>
<dbReference type="AlphaFoldDB" id="A0A0P1BHR3"/>
<dbReference type="InterPro" id="IPR030470">
    <property type="entry name" value="UbiA_prenylTrfase_CS"/>
</dbReference>
<proteinExistence type="inferred from homology"/>
<dbReference type="GO" id="GO:0008412">
    <property type="term" value="F:4-hydroxybenzoate polyprenyltransferase activity"/>
    <property type="evidence" value="ECO:0007669"/>
    <property type="project" value="TreeGrafter"/>
</dbReference>
<evidence type="ECO:0000256" key="7">
    <source>
        <dbReference type="ARBA" id="ARBA00022989"/>
    </source>
</evidence>
<dbReference type="Pfam" id="PF01040">
    <property type="entry name" value="UbiA"/>
    <property type="match status" value="1"/>
</dbReference>
<feature type="transmembrane region" description="Helical" evidence="9">
    <location>
        <begin position="32"/>
        <end position="52"/>
    </location>
</feature>
<dbReference type="FunFam" id="1.10.357.140:FF:000008">
    <property type="entry name" value="4-hydroxybenzoate octaprenyltransferase"/>
    <property type="match status" value="1"/>
</dbReference>
<evidence type="ECO:0000256" key="2">
    <source>
        <dbReference type="ARBA" id="ARBA00004141"/>
    </source>
</evidence>
<evidence type="ECO:0000256" key="3">
    <source>
        <dbReference type="ARBA" id="ARBA00005179"/>
    </source>
</evidence>
<keyword evidence="8 9" id="KW-0472">Membrane</keyword>
<dbReference type="InterPro" id="IPR000537">
    <property type="entry name" value="UbiA_prenyltransferase"/>
</dbReference>
<dbReference type="Proteomes" id="UP000054845">
    <property type="component" value="Unassembled WGS sequence"/>
</dbReference>
<organism evidence="10 11">
    <name type="scientific">Ceraceosorus bombacis</name>
    <dbReference type="NCBI Taxonomy" id="401625"/>
    <lineage>
        <taxon>Eukaryota</taxon>
        <taxon>Fungi</taxon>
        <taxon>Dikarya</taxon>
        <taxon>Basidiomycota</taxon>
        <taxon>Ustilaginomycotina</taxon>
        <taxon>Exobasidiomycetes</taxon>
        <taxon>Ceraceosorales</taxon>
        <taxon>Ceraceosoraceae</taxon>
        <taxon>Ceraceosorus</taxon>
    </lineage>
</organism>
<dbReference type="GO" id="GO:0005743">
    <property type="term" value="C:mitochondrial inner membrane"/>
    <property type="evidence" value="ECO:0007669"/>
    <property type="project" value="TreeGrafter"/>
</dbReference>
<keyword evidence="6 9" id="KW-0812">Transmembrane</keyword>
<evidence type="ECO:0000256" key="1">
    <source>
        <dbReference type="ARBA" id="ARBA00001946"/>
    </source>
</evidence>
<evidence type="ECO:0000256" key="8">
    <source>
        <dbReference type="ARBA" id="ARBA00023136"/>
    </source>
</evidence>
<comment type="cofactor">
    <cofactor evidence="1">
        <name>Mg(2+)</name>
        <dbReference type="ChEBI" id="CHEBI:18420"/>
    </cofactor>
</comment>
<reference evidence="10 11" key="1">
    <citation type="submission" date="2014-09" db="EMBL/GenBank/DDBJ databases">
        <authorList>
            <person name="Magalhaes I.L.F."/>
            <person name="Oliveira U."/>
            <person name="Santos F.R."/>
            <person name="Vidigal T.H.D.A."/>
            <person name="Brescovit A.D."/>
            <person name="Santos A.J."/>
        </authorList>
    </citation>
    <scope>NUCLEOTIDE SEQUENCE [LARGE SCALE GENOMIC DNA]</scope>
</reference>
<evidence type="ECO:0000256" key="4">
    <source>
        <dbReference type="ARBA" id="ARBA00005985"/>
    </source>
</evidence>
<comment type="subcellular location">
    <subcellularLocation>
        <location evidence="2">Membrane</location>
        <topology evidence="2">Multi-pass membrane protein</topology>
    </subcellularLocation>
</comment>
<feature type="transmembrane region" description="Helical" evidence="9">
    <location>
        <begin position="83"/>
        <end position="103"/>
    </location>
</feature>
<comment type="pathway">
    <text evidence="3">Secondary metabolite biosynthesis.</text>
</comment>
<dbReference type="CDD" id="cd13959">
    <property type="entry name" value="PT_UbiA_COQ2"/>
    <property type="match status" value="1"/>
</dbReference>
<feature type="transmembrane region" description="Helical" evidence="9">
    <location>
        <begin position="109"/>
        <end position="126"/>
    </location>
</feature>
<comment type="similarity">
    <text evidence="4">Belongs to the UbiA prenyltransferase family.</text>
</comment>
<dbReference type="InterPro" id="IPR044878">
    <property type="entry name" value="UbiA_sf"/>
</dbReference>
<evidence type="ECO:0000256" key="5">
    <source>
        <dbReference type="ARBA" id="ARBA00022679"/>
    </source>
</evidence>
<name>A0A0P1BHR3_9BASI</name>
<evidence type="ECO:0000256" key="9">
    <source>
        <dbReference type="SAM" id="Phobius"/>
    </source>
</evidence>
<dbReference type="STRING" id="401625.A0A0P1BHR3"/>
<sequence length="217" mass="23253">MRGAGCTINDLWDRKLDQGVERTRSRPIASGALSPINALVFLSGQLSLGLAVLLQLNWYSIFFGATSLGLVIVYPLMKRITHWPQLVLGLAFNWGSLLGYAALGGHLHLAIVLPLYAGTVCWTILYDTIYAHQDAKDDLATGIKSTALLFGDKTKPILSLFGTCFVLPSAASASDVLAAAKQAWSLPAPCTIVETLSTAVSSIDLRPSGLLEQVQIQ</sequence>
<accession>A0A0P1BHR3</accession>
<dbReference type="PANTHER" id="PTHR11048:SF28">
    <property type="entry name" value="4-HYDROXYBENZOATE POLYPRENYLTRANSFERASE, MITOCHONDRIAL"/>
    <property type="match status" value="1"/>
</dbReference>
<evidence type="ECO:0000256" key="6">
    <source>
        <dbReference type="ARBA" id="ARBA00022692"/>
    </source>
</evidence>
<keyword evidence="5 10" id="KW-0808">Transferase</keyword>